<reference evidence="2" key="1">
    <citation type="submission" date="2022-08" db="EMBL/GenBank/DDBJ databases">
        <authorList>
            <person name="Deng Y."/>
            <person name="Han X.-F."/>
            <person name="Zhang Y.-Q."/>
        </authorList>
    </citation>
    <scope>NUCLEOTIDE SEQUENCE</scope>
    <source>
        <strain evidence="2">CPCC 205716</strain>
    </source>
</reference>
<dbReference type="EMBL" id="JANTEZ010000001">
    <property type="protein sequence ID" value="MCS5713138.1"/>
    <property type="molecule type" value="Genomic_DNA"/>
</dbReference>
<comment type="caution">
    <text evidence="2">The sequence shown here is derived from an EMBL/GenBank/DDBJ whole genome shotgun (WGS) entry which is preliminary data.</text>
</comment>
<proteinExistence type="predicted"/>
<dbReference type="InterPro" id="IPR006059">
    <property type="entry name" value="SBP"/>
</dbReference>
<dbReference type="Pfam" id="PF01547">
    <property type="entry name" value="SBP_bac_1"/>
    <property type="match status" value="1"/>
</dbReference>
<protein>
    <submittedName>
        <fullName evidence="2">Extracellular solute-binding protein</fullName>
    </submittedName>
</protein>
<sequence length="428" mass="44787">MALLTSACSGGSGGGANESRPDNELHIAVYGDAAASAEQAAADRFNETSDVKVVVDSLPGDDTYPTAVRTSLGTANAPDIFMSWGAADIQQLVDAGAILPLDDFIAQVPELKSSFLPSVFDGEVIDGVSYGIPMRGVAPTFLFYNKSVLADAGLEPAASWDDLVSQSATLADSGVIPVALAGADKWPTQMWFQYAFARQIGNEQVAKGLAGDAEVWASDGSKKALDDLSGLIGDGAFGATFDSVGYSNQGTTALLSQGKAAYELMGTWNYATLAAADPTFAAEDLGWIAFPSLDGGEGKAGEIAGNLSNYYNVAADTRYPEVARDFLKELYSDDFVKDELALGNLPPTVSAGDFIAADTTIDAQKKEYLTFVFDLVQNAPSFQLSWDQTVPTASKTGLQDAVAGYFNGSLDSAAWITQMQALTAPAGQ</sequence>
<dbReference type="Proteomes" id="UP001165580">
    <property type="component" value="Unassembled WGS sequence"/>
</dbReference>
<name>A0ABT2GAG4_9MICO</name>
<evidence type="ECO:0000256" key="1">
    <source>
        <dbReference type="SAM" id="MobiDB-lite"/>
    </source>
</evidence>
<dbReference type="SUPFAM" id="SSF53850">
    <property type="entry name" value="Periplasmic binding protein-like II"/>
    <property type="match status" value="1"/>
</dbReference>
<gene>
    <name evidence="2" type="ORF">NVV95_01085</name>
</gene>
<evidence type="ECO:0000313" key="3">
    <source>
        <dbReference type="Proteomes" id="UP001165580"/>
    </source>
</evidence>
<dbReference type="Gene3D" id="3.40.190.10">
    <property type="entry name" value="Periplasmic binding protein-like II"/>
    <property type="match status" value="2"/>
</dbReference>
<evidence type="ECO:0000313" key="2">
    <source>
        <dbReference type="EMBL" id="MCS5713138.1"/>
    </source>
</evidence>
<feature type="region of interest" description="Disordered" evidence="1">
    <location>
        <begin position="1"/>
        <end position="21"/>
    </location>
</feature>
<keyword evidence="3" id="KW-1185">Reference proteome</keyword>
<dbReference type="PANTHER" id="PTHR43649:SF14">
    <property type="entry name" value="BLR3389 PROTEIN"/>
    <property type="match status" value="1"/>
</dbReference>
<dbReference type="PANTHER" id="PTHR43649">
    <property type="entry name" value="ARABINOSE-BINDING PROTEIN-RELATED"/>
    <property type="match status" value="1"/>
</dbReference>
<accession>A0ABT2GAG4</accession>
<organism evidence="2 3">
    <name type="scientific">Herbiconiux gentiana</name>
    <dbReference type="NCBI Taxonomy" id="2970912"/>
    <lineage>
        <taxon>Bacteria</taxon>
        <taxon>Bacillati</taxon>
        <taxon>Actinomycetota</taxon>
        <taxon>Actinomycetes</taxon>
        <taxon>Micrococcales</taxon>
        <taxon>Microbacteriaceae</taxon>
        <taxon>Herbiconiux</taxon>
    </lineage>
</organism>
<dbReference type="InterPro" id="IPR050490">
    <property type="entry name" value="Bact_solute-bd_prot1"/>
</dbReference>
<dbReference type="RefSeq" id="WP_259484689.1">
    <property type="nucleotide sequence ID" value="NZ_JANTEZ010000001.1"/>
</dbReference>